<dbReference type="Proteomes" id="UP001189429">
    <property type="component" value="Unassembled WGS sequence"/>
</dbReference>
<dbReference type="EMBL" id="CAUYUJ010006017">
    <property type="protein sequence ID" value="CAK0815829.1"/>
    <property type="molecule type" value="Genomic_DNA"/>
</dbReference>
<proteinExistence type="predicted"/>
<protein>
    <submittedName>
        <fullName evidence="2">Uncharacterized protein</fullName>
    </submittedName>
</protein>
<name>A0ABN9RGV2_9DINO</name>
<reference evidence="2" key="1">
    <citation type="submission" date="2023-10" db="EMBL/GenBank/DDBJ databases">
        <authorList>
            <person name="Chen Y."/>
            <person name="Shah S."/>
            <person name="Dougan E. K."/>
            <person name="Thang M."/>
            <person name="Chan C."/>
        </authorList>
    </citation>
    <scope>NUCLEOTIDE SEQUENCE [LARGE SCALE GENOMIC DNA]</scope>
</reference>
<organism evidence="2 3">
    <name type="scientific">Prorocentrum cordatum</name>
    <dbReference type="NCBI Taxonomy" id="2364126"/>
    <lineage>
        <taxon>Eukaryota</taxon>
        <taxon>Sar</taxon>
        <taxon>Alveolata</taxon>
        <taxon>Dinophyceae</taxon>
        <taxon>Prorocentrales</taxon>
        <taxon>Prorocentraceae</taxon>
        <taxon>Prorocentrum</taxon>
    </lineage>
</organism>
<sequence>MQRSPKVNAAPHRSPRQAQGFKSQTVDRESIRLMMDDVLQKHTKQILQAIDKHASTFLDSTGDLEMFDNSLDASVAFVDPADGPRPCSRLAPPLLQD</sequence>
<feature type="region of interest" description="Disordered" evidence="1">
    <location>
        <begin position="1"/>
        <end position="27"/>
    </location>
</feature>
<feature type="non-terminal residue" evidence="2">
    <location>
        <position position="97"/>
    </location>
</feature>
<evidence type="ECO:0000256" key="1">
    <source>
        <dbReference type="SAM" id="MobiDB-lite"/>
    </source>
</evidence>
<accession>A0ABN9RGV2</accession>
<evidence type="ECO:0000313" key="2">
    <source>
        <dbReference type="EMBL" id="CAK0815829.1"/>
    </source>
</evidence>
<evidence type="ECO:0000313" key="3">
    <source>
        <dbReference type="Proteomes" id="UP001189429"/>
    </source>
</evidence>
<gene>
    <name evidence="2" type="ORF">PCOR1329_LOCUS18991</name>
</gene>
<keyword evidence="3" id="KW-1185">Reference proteome</keyword>
<comment type="caution">
    <text evidence="2">The sequence shown here is derived from an EMBL/GenBank/DDBJ whole genome shotgun (WGS) entry which is preliminary data.</text>
</comment>